<dbReference type="SUPFAM" id="SSF53706">
    <property type="entry name" value="Formate dehydrogenase/DMSO reductase, domains 1-3"/>
    <property type="match status" value="1"/>
</dbReference>
<keyword evidence="4" id="KW-0479">Metal-binding</keyword>
<evidence type="ECO:0000256" key="3">
    <source>
        <dbReference type="ARBA" id="ARBA00010312"/>
    </source>
</evidence>
<sequence>AKAHNKAKLMVVDPRFTRTASIADFYAPIRTGTDIAFLGGVINYLLTNDKIQHEYVKNYTDFAFIVREDFTFNDGIFSGYDANAHKYPDKTTWDYERGDDGYAKVDMTLQHPRCVYNLLKQHYSRYTPEMVEKTCGTPKEKFLHVCETLATTSTPGRAGTILYALGWTQHSVGAQMIRTGAMVQLLLGNIGIAGGGMNALRGHSNIQG</sequence>
<dbReference type="EMBL" id="AKAU01000297">
    <property type="protein sequence ID" value="EIM93694.1"/>
    <property type="molecule type" value="Genomic_DNA"/>
</dbReference>
<feature type="non-terminal residue" evidence="8">
    <location>
        <position position="208"/>
    </location>
</feature>
<evidence type="ECO:0000313" key="7">
    <source>
        <dbReference type="EMBL" id="EIM93693.1"/>
    </source>
</evidence>
<comment type="cofactor">
    <cofactor evidence="1">
        <name>[4Fe-4S] cluster</name>
        <dbReference type="ChEBI" id="CHEBI:49883"/>
    </cofactor>
</comment>
<keyword evidence="4" id="KW-0408">Iron</keyword>
<organism evidence="8 9">
    <name type="scientific">Paraburkholderia hospita</name>
    <dbReference type="NCBI Taxonomy" id="169430"/>
    <lineage>
        <taxon>Bacteria</taxon>
        <taxon>Pseudomonadati</taxon>
        <taxon>Pseudomonadota</taxon>
        <taxon>Betaproteobacteria</taxon>
        <taxon>Burkholderiales</taxon>
        <taxon>Burkholderiaceae</taxon>
        <taxon>Paraburkholderia</taxon>
    </lineage>
</organism>
<name>A0ABN0F500_9BURK</name>
<dbReference type="Pfam" id="PF00384">
    <property type="entry name" value="Molybdopterin"/>
    <property type="match status" value="1"/>
</dbReference>
<keyword evidence="9" id="KW-1185">Reference proteome</keyword>
<protein>
    <submittedName>
        <fullName evidence="8">Formate dehydrogenase subunit alpha</fullName>
    </submittedName>
</protein>
<evidence type="ECO:0000256" key="2">
    <source>
        <dbReference type="ARBA" id="ARBA00004196"/>
    </source>
</evidence>
<keyword evidence="4" id="KW-0411">Iron-sulfur</keyword>
<feature type="domain" description="Molybdopterin oxidoreductase" evidence="6">
    <location>
        <begin position="3"/>
        <end position="201"/>
    </location>
</feature>
<comment type="similarity">
    <text evidence="3">Belongs to the prokaryotic molybdopterin-containing oxidoreductase family.</text>
</comment>
<evidence type="ECO:0000259" key="6">
    <source>
        <dbReference type="Pfam" id="PF00384"/>
    </source>
</evidence>
<evidence type="ECO:0000313" key="9">
    <source>
        <dbReference type="Proteomes" id="UP000004980"/>
    </source>
</evidence>
<dbReference type="EMBL" id="AKAU01000298">
    <property type="protein sequence ID" value="EIM93693.1"/>
    <property type="molecule type" value="Genomic_DNA"/>
</dbReference>
<dbReference type="PANTHER" id="PTHR43598">
    <property type="entry name" value="TUNGSTEN-CONTAINING FORMYLMETHANOFURAN DEHYDROGENASE 2 SUBUNIT B"/>
    <property type="match status" value="1"/>
</dbReference>
<evidence type="ECO:0000313" key="8">
    <source>
        <dbReference type="EMBL" id="EIM93694.1"/>
    </source>
</evidence>
<proteinExistence type="inferred from homology"/>
<keyword evidence="5" id="KW-0560">Oxidoreductase</keyword>
<dbReference type="PANTHER" id="PTHR43598:SF1">
    <property type="entry name" value="FORMATE DEHYDROGENASE-O MAJOR SUBUNIT"/>
    <property type="match status" value="1"/>
</dbReference>
<evidence type="ECO:0000256" key="5">
    <source>
        <dbReference type="ARBA" id="ARBA00023002"/>
    </source>
</evidence>
<evidence type="ECO:0000256" key="4">
    <source>
        <dbReference type="ARBA" id="ARBA00022485"/>
    </source>
</evidence>
<dbReference type="InterPro" id="IPR006656">
    <property type="entry name" value="Mopterin_OxRdtase"/>
</dbReference>
<dbReference type="Proteomes" id="UP000004980">
    <property type="component" value="Unassembled WGS sequence"/>
</dbReference>
<evidence type="ECO:0000256" key="1">
    <source>
        <dbReference type="ARBA" id="ARBA00001966"/>
    </source>
</evidence>
<dbReference type="Gene3D" id="3.40.228.10">
    <property type="entry name" value="Dimethylsulfoxide Reductase, domain 2"/>
    <property type="match status" value="1"/>
</dbReference>
<reference evidence="8 9" key="1">
    <citation type="journal article" date="2012" name="J. Bacteriol.">
        <title>Draft Genome Sequence of the Soil Bacterium Burkholderia terrae Strain BS001, Which Interacts with Fungal Surface Structures.</title>
        <authorList>
            <person name="Nazir R."/>
            <person name="Hansen M.A."/>
            <person name="Sorensen S."/>
            <person name="van Elsas J.D."/>
        </authorList>
    </citation>
    <scope>NUCLEOTIDE SEQUENCE [LARGE SCALE GENOMIC DNA]</scope>
    <source>
        <strain evidence="8 9">BS001</strain>
    </source>
</reference>
<gene>
    <name evidence="8" type="ORF">WQE_48243</name>
    <name evidence="7" type="ORF">WQE_48248</name>
</gene>
<accession>A0ABN0F500</accession>
<keyword evidence="4" id="KW-0004">4Fe-4S</keyword>
<comment type="subcellular location">
    <subcellularLocation>
        <location evidence="2">Cell envelope</location>
    </subcellularLocation>
</comment>
<dbReference type="RefSeq" id="WP_009771069.1">
    <property type="nucleotide sequence ID" value="NZ_AKAU01000297.1"/>
</dbReference>
<comment type="caution">
    <text evidence="8">The sequence shown here is derived from an EMBL/GenBank/DDBJ whole genome shotgun (WGS) entry which is preliminary data.</text>
</comment>
<feature type="non-terminal residue" evidence="8">
    <location>
        <position position="1"/>
    </location>
</feature>